<dbReference type="OrthoDB" id="9809206at2"/>
<evidence type="ECO:0000256" key="5">
    <source>
        <dbReference type="ARBA" id="ARBA00023136"/>
    </source>
</evidence>
<evidence type="ECO:0000259" key="8">
    <source>
        <dbReference type="Pfam" id="PF00924"/>
    </source>
</evidence>
<feature type="coiled-coil region" evidence="6">
    <location>
        <begin position="291"/>
        <end position="344"/>
    </location>
</feature>
<dbReference type="Gene3D" id="2.30.30.60">
    <property type="match status" value="1"/>
</dbReference>
<feature type="transmembrane region" description="Helical" evidence="7">
    <location>
        <begin position="12"/>
        <end position="32"/>
    </location>
</feature>
<dbReference type="PATRIC" id="fig|1307839.3.peg.2941"/>
<keyword evidence="4 7" id="KW-1133">Transmembrane helix</keyword>
<dbReference type="PANTHER" id="PTHR30221">
    <property type="entry name" value="SMALL-CONDUCTANCE MECHANOSENSITIVE CHANNEL"/>
    <property type="match status" value="1"/>
</dbReference>
<sequence length="351" mass="39176">MEKLIDQIISLALPGIILLILILILILNSWLFNRLKRPTNTFQVIKNSIAAFIVLAGILAIILTLPITQEAKGQILSFLGIIVSAGIALSSTTVLGNLIAGIMNNSMKRFSNGDLIKIGDLQGRVVRRSAFHTEIQLEDSNFVTIPNLHIASNPVKLTRKTNTVISTTVSLGYDVPRQKIEAALKEAALEAKLKDPYVYILELGDFSVVYKIHGFLTDSTLFFSTSSLLNAKVMDVLHQKKIEIVSPTFMNQRRTDDNIFIPKTIIDKPPETKEKTPEELIFDEAIEAGEIEKKKNNLKKLDARKEELQASLKAEKDEKQKEVIKAALARIESLKTKIEAHIKAENEKNKD</sequence>
<dbReference type="Gene3D" id="3.30.70.100">
    <property type="match status" value="1"/>
</dbReference>
<dbReference type="InterPro" id="IPR045275">
    <property type="entry name" value="MscS_archaea/bacteria_type"/>
</dbReference>
<dbReference type="Proteomes" id="UP000064893">
    <property type="component" value="Chromosome"/>
</dbReference>
<dbReference type="InterPro" id="IPR006685">
    <property type="entry name" value="MscS_channel_2nd"/>
</dbReference>
<dbReference type="PANTHER" id="PTHR30221:SF18">
    <property type="entry name" value="SLL0590 PROTEIN"/>
    <property type="match status" value="1"/>
</dbReference>
<proteinExistence type="predicted"/>
<feature type="transmembrane region" description="Helical" evidence="7">
    <location>
        <begin position="44"/>
        <end position="63"/>
    </location>
</feature>
<protein>
    <submittedName>
        <fullName evidence="9">Mechanosensitive channel MscS</fullName>
    </submittedName>
</protein>
<dbReference type="InterPro" id="IPR011066">
    <property type="entry name" value="MscS_channel_C_sf"/>
</dbReference>
<dbReference type="AlphaFoldDB" id="A0A0S2I2F8"/>
<organism evidence="9 10">
    <name type="scientific">Salinivirga cyanobacteriivorans</name>
    <dbReference type="NCBI Taxonomy" id="1307839"/>
    <lineage>
        <taxon>Bacteria</taxon>
        <taxon>Pseudomonadati</taxon>
        <taxon>Bacteroidota</taxon>
        <taxon>Bacteroidia</taxon>
        <taxon>Bacteroidales</taxon>
        <taxon>Salinivirgaceae</taxon>
        <taxon>Salinivirga</taxon>
    </lineage>
</organism>
<dbReference type="InterPro" id="IPR023408">
    <property type="entry name" value="MscS_beta-dom_sf"/>
</dbReference>
<feature type="domain" description="Mechanosensitive ion channel MscS" evidence="8">
    <location>
        <begin position="94"/>
        <end position="155"/>
    </location>
</feature>
<evidence type="ECO:0000256" key="3">
    <source>
        <dbReference type="ARBA" id="ARBA00022692"/>
    </source>
</evidence>
<evidence type="ECO:0000313" key="10">
    <source>
        <dbReference type="Proteomes" id="UP000064893"/>
    </source>
</evidence>
<accession>A0A0S2I2F8</accession>
<evidence type="ECO:0000256" key="6">
    <source>
        <dbReference type="SAM" id="Coils"/>
    </source>
</evidence>
<keyword evidence="6" id="KW-0175">Coiled coil</keyword>
<feature type="transmembrane region" description="Helical" evidence="7">
    <location>
        <begin position="75"/>
        <end position="100"/>
    </location>
</feature>
<dbReference type="GO" id="GO:0005886">
    <property type="term" value="C:plasma membrane"/>
    <property type="evidence" value="ECO:0007669"/>
    <property type="project" value="UniProtKB-SubCell"/>
</dbReference>
<evidence type="ECO:0000256" key="2">
    <source>
        <dbReference type="ARBA" id="ARBA00022475"/>
    </source>
</evidence>
<evidence type="ECO:0000256" key="4">
    <source>
        <dbReference type="ARBA" id="ARBA00022989"/>
    </source>
</evidence>
<evidence type="ECO:0000256" key="7">
    <source>
        <dbReference type="SAM" id="Phobius"/>
    </source>
</evidence>
<dbReference type="SUPFAM" id="SSF50182">
    <property type="entry name" value="Sm-like ribonucleoproteins"/>
    <property type="match status" value="1"/>
</dbReference>
<dbReference type="RefSeq" id="WP_057953797.1">
    <property type="nucleotide sequence ID" value="NZ_CP013118.1"/>
</dbReference>
<name>A0A0S2I2F8_9BACT</name>
<dbReference type="KEGG" id="blq:L21SP5_02803"/>
<evidence type="ECO:0000256" key="1">
    <source>
        <dbReference type="ARBA" id="ARBA00004651"/>
    </source>
</evidence>
<gene>
    <name evidence="9" type="ORF">L21SP5_02803</name>
</gene>
<dbReference type="InterPro" id="IPR010920">
    <property type="entry name" value="LSM_dom_sf"/>
</dbReference>
<keyword evidence="5 7" id="KW-0472">Membrane</keyword>
<keyword evidence="2" id="KW-1003">Cell membrane</keyword>
<dbReference type="EMBL" id="CP013118">
    <property type="protein sequence ID" value="ALO16423.1"/>
    <property type="molecule type" value="Genomic_DNA"/>
</dbReference>
<keyword evidence="10" id="KW-1185">Reference proteome</keyword>
<comment type="subcellular location">
    <subcellularLocation>
        <location evidence="1">Cell membrane</location>
        <topology evidence="1">Multi-pass membrane protein</topology>
    </subcellularLocation>
</comment>
<reference evidence="9 10" key="1">
    <citation type="submission" date="2015-11" db="EMBL/GenBank/DDBJ databases">
        <title>Description and complete genome sequence of a novel strain predominating in hypersaline microbial mats and representing a new family of the Bacteriodetes phylum.</title>
        <authorList>
            <person name="Spring S."/>
            <person name="Bunk B."/>
            <person name="Sproer C."/>
            <person name="Klenk H.-P."/>
        </authorList>
    </citation>
    <scope>NUCLEOTIDE SEQUENCE [LARGE SCALE GENOMIC DNA]</scope>
    <source>
        <strain evidence="9 10">L21-Spi-D4</strain>
    </source>
</reference>
<dbReference type="STRING" id="1307839.L21SP5_02803"/>
<dbReference type="Pfam" id="PF00924">
    <property type="entry name" value="MS_channel_2nd"/>
    <property type="match status" value="1"/>
</dbReference>
<keyword evidence="3 7" id="KW-0812">Transmembrane</keyword>
<evidence type="ECO:0000313" key="9">
    <source>
        <dbReference type="EMBL" id="ALO16423.1"/>
    </source>
</evidence>
<dbReference type="GO" id="GO:0008381">
    <property type="term" value="F:mechanosensitive monoatomic ion channel activity"/>
    <property type="evidence" value="ECO:0007669"/>
    <property type="project" value="InterPro"/>
</dbReference>
<dbReference type="SUPFAM" id="SSF82689">
    <property type="entry name" value="Mechanosensitive channel protein MscS (YggB), C-terminal domain"/>
    <property type="match status" value="1"/>
</dbReference>